<evidence type="ECO:0000256" key="4">
    <source>
        <dbReference type="ARBA" id="ARBA00022840"/>
    </source>
</evidence>
<evidence type="ECO:0000256" key="2">
    <source>
        <dbReference type="ARBA" id="ARBA00022801"/>
    </source>
</evidence>
<dbReference type="Pfam" id="PF00580">
    <property type="entry name" value="UvrD-helicase"/>
    <property type="match status" value="1"/>
</dbReference>
<accession>A0A0A2KMM4</accession>
<dbReference type="Proteomes" id="UP000030104">
    <property type="component" value="Unassembled WGS sequence"/>
</dbReference>
<feature type="region of interest" description="Disordered" evidence="6">
    <location>
        <begin position="221"/>
        <end position="244"/>
    </location>
</feature>
<evidence type="ECO:0000256" key="3">
    <source>
        <dbReference type="ARBA" id="ARBA00022806"/>
    </source>
</evidence>
<evidence type="ECO:0000256" key="6">
    <source>
        <dbReference type="SAM" id="MobiDB-lite"/>
    </source>
</evidence>
<evidence type="ECO:0000259" key="7">
    <source>
        <dbReference type="PROSITE" id="PS51198"/>
    </source>
</evidence>
<proteinExistence type="predicted"/>
<dbReference type="STRING" id="40296.A0A0A2KMM4"/>
<evidence type="ECO:0000313" key="9">
    <source>
        <dbReference type="Proteomes" id="UP000030104"/>
    </source>
</evidence>
<dbReference type="GO" id="GO:0005524">
    <property type="term" value="F:ATP binding"/>
    <property type="evidence" value="ECO:0007669"/>
    <property type="project" value="UniProtKB-UniRule"/>
</dbReference>
<keyword evidence="1 5" id="KW-0547">Nucleotide-binding</keyword>
<protein>
    <submittedName>
        <fullName evidence="8">DNA helicase, UvrD-like, C-terminal</fullName>
    </submittedName>
</protein>
<dbReference type="GO" id="GO:0004386">
    <property type="term" value="F:helicase activity"/>
    <property type="evidence" value="ECO:0007669"/>
    <property type="project" value="UniProtKB-UniRule"/>
</dbReference>
<dbReference type="SUPFAM" id="SSF52540">
    <property type="entry name" value="P-loop containing nucleoside triphosphate hydrolases"/>
    <property type="match status" value="1"/>
</dbReference>
<dbReference type="Gene3D" id="3.40.50.300">
    <property type="entry name" value="P-loop containing nucleotide triphosphate hydrolases"/>
    <property type="match status" value="2"/>
</dbReference>
<reference evidence="8 9" key="1">
    <citation type="journal article" date="2015" name="Mol. Plant Microbe Interact.">
        <title>Genome, transcriptome, and functional analyses of Penicillium expansum provide new insights into secondary metabolism and pathogenicity.</title>
        <authorList>
            <person name="Ballester A.R."/>
            <person name="Marcet-Houben M."/>
            <person name="Levin E."/>
            <person name="Sela N."/>
            <person name="Selma-Lazaro C."/>
            <person name="Carmona L."/>
            <person name="Wisniewski M."/>
            <person name="Droby S."/>
            <person name="Gonzalez-Candelas L."/>
            <person name="Gabaldon T."/>
        </authorList>
    </citation>
    <scope>NUCLEOTIDE SEQUENCE [LARGE SCALE GENOMIC DNA]</scope>
    <source>
        <strain evidence="8 9">PHI-1</strain>
    </source>
</reference>
<dbReference type="PANTHER" id="PTHR21529">
    <property type="entry name" value="MAMMARY TURMOR VIRUS RECEPTOR HOMOLOG 1, 2 MTVR1, 2"/>
    <property type="match status" value="1"/>
</dbReference>
<keyword evidence="4 5" id="KW-0067">ATP-binding</keyword>
<dbReference type="PhylomeDB" id="A0A0A2KMM4"/>
<dbReference type="InterPro" id="IPR027417">
    <property type="entry name" value="P-loop_NTPase"/>
</dbReference>
<dbReference type="InterPro" id="IPR011990">
    <property type="entry name" value="TPR-like_helical_dom_sf"/>
</dbReference>
<evidence type="ECO:0000256" key="1">
    <source>
        <dbReference type="ARBA" id="ARBA00022741"/>
    </source>
</evidence>
<dbReference type="InterPro" id="IPR014016">
    <property type="entry name" value="UvrD-like_ATP-bd"/>
</dbReference>
<dbReference type="InterPro" id="IPR039904">
    <property type="entry name" value="TRANK1"/>
</dbReference>
<dbReference type="PROSITE" id="PS51198">
    <property type="entry name" value="UVRD_HELICASE_ATP_BIND"/>
    <property type="match status" value="1"/>
</dbReference>
<gene>
    <name evidence="8" type="ORF">PITC_038960</name>
</gene>
<feature type="domain" description="UvrD-like helicase ATP-binding" evidence="7">
    <location>
        <begin position="534"/>
        <end position="887"/>
    </location>
</feature>
<evidence type="ECO:0000313" key="8">
    <source>
        <dbReference type="EMBL" id="KGO68173.1"/>
    </source>
</evidence>
<dbReference type="SUPFAM" id="SSF48452">
    <property type="entry name" value="TPR-like"/>
    <property type="match status" value="1"/>
</dbReference>
<evidence type="ECO:0000256" key="5">
    <source>
        <dbReference type="PROSITE-ProRule" id="PRU00560"/>
    </source>
</evidence>
<organism evidence="8 9">
    <name type="scientific">Penicillium italicum</name>
    <name type="common">Blue mold</name>
    <dbReference type="NCBI Taxonomy" id="40296"/>
    <lineage>
        <taxon>Eukaryota</taxon>
        <taxon>Fungi</taxon>
        <taxon>Dikarya</taxon>
        <taxon>Ascomycota</taxon>
        <taxon>Pezizomycotina</taxon>
        <taxon>Eurotiomycetes</taxon>
        <taxon>Eurotiomycetidae</taxon>
        <taxon>Eurotiales</taxon>
        <taxon>Aspergillaceae</taxon>
        <taxon>Penicillium</taxon>
    </lineage>
</organism>
<dbReference type="EMBL" id="JQGA01001231">
    <property type="protein sequence ID" value="KGO68173.1"/>
    <property type="molecule type" value="Genomic_DNA"/>
</dbReference>
<dbReference type="Gene3D" id="1.25.40.10">
    <property type="entry name" value="Tetratricopeptide repeat domain"/>
    <property type="match status" value="1"/>
</dbReference>
<dbReference type="PANTHER" id="PTHR21529:SF4">
    <property type="entry name" value="TPR AND ANKYRIN REPEAT-CONTAINING PROTEIN 1"/>
    <property type="match status" value="1"/>
</dbReference>
<name>A0A0A2KMM4_PENIT</name>
<dbReference type="OMA" id="SFASWVM"/>
<comment type="caution">
    <text evidence="8">The sequence shown here is derived from an EMBL/GenBank/DDBJ whole genome shotgun (WGS) entry which is preliminary data.</text>
</comment>
<feature type="binding site" evidence="5">
    <location>
        <begin position="555"/>
        <end position="562"/>
    </location>
    <ligand>
        <name>ATP</name>
        <dbReference type="ChEBI" id="CHEBI:30616"/>
    </ligand>
</feature>
<dbReference type="OrthoDB" id="3156807at2759"/>
<dbReference type="HOGENOM" id="CLU_231745_0_0_1"/>
<keyword evidence="9" id="KW-1185">Reference proteome</keyword>
<sequence>MVSVKTPWTSILLQEKPGLHEYNHALSNVEKYYTRLQQAMQDGSVHDQLVLNPDQTHSRLLRSFEILRAKQLPGPVAEEIFKSMVLPFLLDNIFSPPQTIQLVGSALPLITKQHSHFLRDLTNTLLSSEDYFDQLVANEKYTVVLKEWLLSKRNHLPLALSRQVGDRLITMCNACSADHGTEAIVESWGIAQKLMESINLLIDTSYEEELKQTKVENLPPLESMKVLNRDDKKSTPAQQGPGKDFKKEFKVSGEILQQMNHFNIPPPLSARGLTHAAEHLQNELIPALMRSALESFPCRICLDRLTTGSLVGTLASSTDLPSDRTIQPGSAQDIFGKRVGLWKVLLSDIAFKNAKKLVRGGDFGGVEQKLRDLASGEWKGKDLSRRVGSKQQKKKMQVPILEVSASATVSILWQVDVGFYDELPWVQQQIVKVWQIVTSEEELENAIEQIILIQGSYTAELAQLCLERPVQQSDGIWTPQRFGNLKETGSSQMRSIASSKASPGLVEMSNKFYNLTEPFLKSIVDENETEEFPFDLSPEELEIVKHFSTSSLILGRSGTGKTTCLLFKMLAKHKARQSMSDEQQARQLLLTRSSYLASKLQTYAKSLIDAQSKPPSIEEDVDSDLKPTSFFALKNWHFPVVCTYDEFLGLLENTIRMADRKDFLRDINTNKTKSLDPQVGDKPRVIDFSVFKTEYWGSLNGLAPPSCSPELLFAEIMGVIKGSGITAKSLKPLSRAEYVKKNAKASPAFTSEAEREKVFGAFERYEKQKKLRKEIDELDRVSALLKSLRGNKALAKQIQRCFEEIYVDEIQDLRCLDIVLLLGCLSDARGIHLAGDTAQCISKDSVFRFPEIKALFYEHYEVIANELNQPSFAKPVQFSLAKNYRSHQGILSFASWVMQLLWNGFPETIDKLDPEIGYIGGPKPIIFAGFDSSILSAKMIGLVKLNDKVADFGAEQVILVRDDTSKDKLQTQIGEIALVLTILESKGMEFDDVLVYDFFGSSGLGSSYRCLHMLVQAARAQFDSQKHAALCSELKSLYVAVTRARKQLWFMETQENSIDPILQTLSHGNSLELAEVVKQKDPNLAAKVMVLRAGGSVDPERWLKRAAHLLHRKSFAEALFCYKKANDSRGMTHSQACLHEQEGRSRRAAGDTEEFTACYEKAIALFLEIGLITEAAMCYEGLGQFGKVAEIWKDREQYQKAATFYEKGDLFTEASECYHSCGQYEAAIEVLRRGDRFDELVAYANRNREYLSEPTLLRYSRLCNILLKQGRVSASLRAITINMLGSDVSKIAFFKEFEMWDQLLAVGDIPAAISTLLVHKLMPVVDKPVVEKLFNYCMVEVLHAQRDLIPGKPERDGLLKSVKSTYLEKLGAQWKTLLLLIDDFDDRDLPASVKHLDKGLLKDIFCLFVIAFEPSVFTKQKIEHLPMDIVIRVGKLLQDFYARNQYSLNCLAISCGIFTNPKQENQTILLHWSPLRTYTATPLDGSSPENLLDIAKDFIQDKFATALTQFHENAYSLVKKDFPPTCFHQLYKGFCSKLKANECFWGHEKPTAEFAISKLNCLLTVAEVFARLTPIYYQKVMGEAFSKPFLGRRRTWIQHIQEELVIVSSLEQSSTAIANLRSNLQSNPEFAATAYCLEELLFYRMNKEWSSMSSLSSSLEKVQEAQILGPQPATRFQRALVLNMDRSMPPRPRRSGHPLALPLTALNAAERIRSAVARRHAQDFHNGVSAFVQCLEKSPKSSLGSLHAVLSLLEFATTYVLCIANPGRGIVIPWSWALQHLSTIMQSPAKDYGFKDREIRVQTTDLMSIVISFCNLMEQVESALTNGILRFQGLGRSNLPVPIVKRRCTELLTTVNLNLNHWPKQPIGFKEMEKVVNKTLRSTLIPPGMALEFSNSDRFRQSCIREYAAYNHKDELCVIALDDRKSAPLFLRSFTQGNAKFAQLSDILQVSHIAENPLSMGLEEDWQVDEYTGYELDMITNLQRRWRLVMKVLENNRCRAQTHEGKLMQHFHEVCTRRMSILPAAGWSTRDKIHMRKVIFTDGMKIAMALDDVLDSFRQLKERWRQQFDSNWSTAKLEELSIIRGRILPIDGQLEYIVEHWSPKGIEEGMMTVPAQELGSSAREAQRALWAVQREIEIIRSQIEIIAKSPDR</sequence>
<keyword evidence="2 5" id="KW-0378">Hydrolase</keyword>
<keyword evidence="3 5" id="KW-0347">Helicase</keyword>
<dbReference type="GO" id="GO:0016787">
    <property type="term" value="F:hydrolase activity"/>
    <property type="evidence" value="ECO:0007669"/>
    <property type="project" value="UniProtKB-UniRule"/>
</dbReference>